<gene>
    <name evidence="1" type="ORF">ACFSCZ_01450</name>
</gene>
<evidence type="ECO:0000313" key="1">
    <source>
        <dbReference type="EMBL" id="MFD1705415.1"/>
    </source>
</evidence>
<accession>A0ABW4KGW6</accession>
<name>A0ABW4KGW6_9BACI</name>
<evidence type="ECO:0008006" key="3">
    <source>
        <dbReference type="Google" id="ProtNLM"/>
    </source>
</evidence>
<evidence type="ECO:0000313" key="2">
    <source>
        <dbReference type="Proteomes" id="UP001597301"/>
    </source>
</evidence>
<organism evidence="1 2">
    <name type="scientific">Siminovitchia sediminis</name>
    <dbReference type="NCBI Taxonomy" id="1274353"/>
    <lineage>
        <taxon>Bacteria</taxon>
        <taxon>Bacillati</taxon>
        <taxon>Bacillota</taxon>
        <taxon>Bacilli</taxon>
        <taxon>Bacillales</taxon>
        <taxon>Bacillaceae</taxon>
        <taxon>Siminovitchia</taxon>
    </lineage>
</organism>
<dbReference type="EMBL" id="JBHUEO010000004">
    <property type="protein sequence ID" value="MFD1705415.1"/>
    <property type="molecule type" value="Genomic_DNA"/>
</dbReference>
<protein>
    <recommendedName>
        <fullName evidence="3">LysM domain-containing protein</fullName>
    </recommendedName>
</protein>
<reference evidence="2" key="1">
    <citation type="journal article" date="2019" name="Int. J. Syst. Evol. Microbiol.">
        <title>The Global Catalogue of Microorganisms (GCM) 10K type strain sequencing project: providing services to taxonomists for standard genome sequencing and annotation.</title>
        <authorList>
            <consortium name="The Broad Institute Genomics Platform"/>
            <consortium name="The Broad Institute Genome Sequencing Center for Infectious Disease"/>
            <person name="Wu L."/>
            <person name="Ma J."/>
        </authorList>
    </citation>
    <scope>NUCLEOTIDE SEQUENCE [LARGE SCALE GENOMIC DNA]</scope>
    <source>
        <strain evidence="2">CGMCC 1.12295</strain>
    </source>
</reference>
<keyword evidence="2" id="KW-1185">Reference proteome</keyword>
<dbReference type="Proteomes" id="UP001597301">
    <property type="component" value="Unassembled WGS sequence"/>
</dbReference>
<proteinExistence type="predicted"/>
<dbReference type="RefSeq" id="WP_380771812.1">
    <property type="nucleotide sequence ID" value="NZ_JBHUEO010000004.1"/>
</dbReference>
<comment type="caution">
    <text evidence="1">The sequence shown here is derived from an EMBL/GenBank/DDBJ whole genome shotgun (WGS) entry which is preliminary data.</text>
</comment>
<sequence length="110" mass="12172">MKKIAAIFVLLIVAYSVYYDLTKGTLTIDNAATAASSNPDVPHEQSLSMPYETIKTTTGDTVISIAETIHDGPLPVSIEQLIGDFQKLNHGIQPDEIQRDTEYKFPVYSR</sequence>